<comment type="caution">
    <text evidence="1">The sequence shown here is derived from an EMBL/GenBank/DDBJ whole genome shotgun (WGS) entry which is preliminary data.</text>
</comment>
<dbReference type="EMBL" id="CAJVCH010532221">
    <property type="protein sequence ID" value="CAG7824283.1"/>
    <property type="molecule type" value="Genomic_DNA"/>
</dbReference>
<name>A0A8J2L2R6_9HEXA</name>
<keyword evidence="2" id="KW-1185">Reference proteome</keyword>
<dbReference type="Proteomes" id="UP000708208">
    <property type="component" value="Unassembled WGS sequence"/>
</dbReference>
<sequence length="65" mass="6981">PSQLGLARSVSLSDTDEMQAAVHTLIIAGAIKPCISVKGQCVSHTISKPFLFGHRNHNLIRAQES</sequence>
<dbReference type="AlphaFoldDB" id="A0A8J2L2R6"/>
<gene>
    <name evidence="1" type="ORF">AFUS01_LOCUS34446</name>
</gene>
<evidence type="ECO:0000313" key="1">
    <source>
        <dbReference type="EMBL" id="CAG7824283.1"/>
    </source>
</evidence>
<protein>
    <submittedName>
        <fullName evidence="1">Uncharacterized protein</fullName>
    </submittedName>
</protein>
<accession>A0A8J2L2R6</accession>
<reference evidence="1" key="1">
    <citation type="submission" date="2021-06" db="EMBL/GenBank/DDBJ databases">
        <authorList>
            <person name="Hodson N. C."/>
            <person name="Mongue J. A."/>
            <person name="Jaron S. K."/>
        </authorList>
    </citation>
    <scope>NUCLEOTIDE SEQUENCE</scope>
</reference>
<feature type="non-terminal residue" evidence="1">
    <location>
        <position position="1"/>
    </location>
</feature>
<organism evidence="1 2">
    <name type="scientific">Allacma fusca</name>
    <dbReference type="NCBI Taxonomy" id="39272"/>
    <lineage>
        <taxon>Eukaryota</taxon>
        <taxon>Metazoa</taxon>
        <taxon>Ecdysozoa</taxon>
        <taxon>Arthropoda</taxon>
        <taxon>Hexapoda</taxon>
        <taxon>Collembola</taxon>
        <taxon>Symphypleona</taxon>
        <taxon>Sminthuridae</taxon>
        <taxon>Allacma</taxon>
    </lineage>
</organism>
<evidence type="ECO:0000313" key="2">
    <source>
        <dbReference type="Proteomes" id="UP000708208"/>
    </source>
</evidence>
<proteinExistence type="predicted"/>